<proteinExistence type="predicted"/>
<sequence>MICWLSPNHWHSERHRCLFSIQPLLQCRPTRIAAYMWCPALVLVSYLAVKIQVVGFLNHSCYPPFL</sequence>
<accession>A0ABN9CK73</accession>
<evidence type="ECO:0000313" key="2">
    <source>
        <dbReference type="EMBL" id="CAI9560413.1"/>
    </source>
</evidence>
<keyword evidence="1" id="KW-0812">Transmembrane</keyword>
<gene>
    <name evidence="2" type="ORF">SPARVUS_LOCUS5252083</name>
</gene>
<feature type="transmembrane region" description="Helical" evidence="1">
    <location>
        <begin position="32"/>
        <end position="49"/>
    </location>
</feature>
<dbReference type="EMBL" id="CATNWA010010744">
    <property type="protein sequence ID" value="CAI9560413.1"/>
    <property type="molecule type" value="Genomic_DNA"/>
</dbReference>
<keyword evidence="1" id="KW-0472">Membrane</keyword>
<comment type="caution">
    <text evidence="2">The sequence shown here is derived from an EMBL/GenBank/DDBJ whole genome shotgun (WGS) entry which is preliminary data.</text>
</comment>
<keyword evidence="1" id="KW-1133">Transmembrane helix</keyword>
<evidence type="ECO:0000313" key="3">
    <source>
        <dbReference type="Proteomes" id="UP001162483"/>
    </source>
</evidence>
<protein>
    <submittedName>
        <fullName evidence="2">Uncharacterized protein</fullName>
    </submittedName>
</protein>
<evidence type="ECO:0000256" key="1">
    <source>
        <dbReference type="SAM" id="Phobius"/>
    </source>
</evidence>
<reference evidence="2" key="1">
    <citation type="submission" date="2023-05" db="EMBL/GenBank/DDBJ databases">
        <authorList>
            <person name="Stuckert A."/>
        </authorList>
    </citation>
    <scope>NUCLEOTIDE SEQUENCE</scope>
</reference>
<name>A0ABN9CK73_9NEOB</name>
<keyword evidence="3" id="KW-1185">Reference proteome</keyword>
<dbReference type="Proteomes" id="UP001162483">
    <property type="component" value="Unassembled WGS sequence"/>
</dbReference>
<organism evidence="2 3">
    <name type="scientific">Staurois parvus</name>
    <dbReference type="NCBI Taxonomy" id="386267"/>
    <lineage>
        <taxon>Eukaryota</taxon>
        <taxon>Metazoa</taxon>
        <taxon>Chordata</taxon>
        <taxon>Craniata</taxon>
        <taxon>Vertebrata</taxon>
        <taxon>Euteleostomi</taxon>
        <taxon>Amphibia</taxon>
        <taxon>Batrachia</taxon>
        <taxon>Anura</taxon>
        <taxon>Neobatrachia</taxon>
        <taxon>Ranoidea</taxon>
        <taxon>Ranidae</taxon>
        <taxon>Staurois</taxon>
    </lineage>
</organism>